<reference evidence="2" key="1">
    <citation type="submission" date="2020-10" db="EMBL/GenBank/DDBJ databases">
        <authorList>
            <person name="Gilroy R."/>
        </authorList>
    </citation>
    <scope>NUCLEOTIDE SEQUENCE</scope>
    <source>
        <strain evidence="2">ChiSxjej1B13-7958</strain>
    </source>
</reference>
<dbReference type="SUPFAM" id="SSF55729">
    <property type="entry name" value="Acyl-CoA N-acyltransferases (Nat)"/>
    <property type="match status" value="1"/>
</dbReference>
<dbReference type="Pfam" id="PF00583">
    <property type="entry name" value="Acetyltransf_1"/>
    <property type="match status" value="1"/>
</dbReference>
<feature type="domain" description="N-acetyltransferase" evidence="1">
    <location>
        <begin position="1"/>
        <end position="150"/>
    </location>
</feature>
<dbReference type="GO" id="GO:0016747">
    <property type="term" value="F:acyltransferase activity, transferring groups other than amino-acyl groups"/>
    <property type="evidence" value="ECO:0007669"/>
    <property type="project" value="InterPro"/>
</dbReference>
<evidence type="ECO:0000259" key="1">
    <source>
        <dbReference type="PROSITE" id="PS51186"/>
    </source>
</evidence>
<organism evidence="2 3">
    <name type="scientific">Candidatus Caccousia avicola</name>
    <dbReference type="NCBI Taxonomy" id="2840721"/>
    <lineage>
        <taxon>Bacteria</taxon>
        <taxon>Bacillati</taxon>
        <taxon>Bacillota</taxon>
        <taxon>Clostridia</taxon>
        <taxon>Eubacteriales</taxon>
        <taxon>Oscillospiraceae</taxon>
        <taxon>Oscillospiraceae incertae sedis</taxon>
        <taxon>Candidatus Caccousia</taxon>
    </lineage>
</organism>
<evidence type="ECO:0000313" key="3">
    <source>
        <dbReference type="Proteomes" id="UP000824242"/>
    </source>
</evidence>
<gene>
    <name evidence="2" type="ORF">IAB89_09005</name>
</gene>
<protein>
    <submittedName>
        <fullName evidence="2">GNAT family N-acetyltransferase</fullName>
    </submittedName>
</protein>
<evidence type="ECO:0000313" key="2">
    <source>
        <dbReference type="EMBL" id="HIR47772.1"/>
    </source>
</evidence>
<comment type="caution">
    <text evidence="2">The sequence shown here is derived from an EMBL/GenBank/DDBJ whole genome shotgun (WGS) entry which is preliminary data.</text>
</comment>
<proteinExistence type="predicted"/>
<dbReference type="PROSITE" id="PS51186">
    <property type="entry name" value="GNAT"/>
    <property type="match status" value="1"/>
</dbReference>
<name>A0A9D1ANB7_9FIRM</name>
<dbReference type="AlphaFoldDB" id="A0A9D1ANB7"/>
<dbReference type="InterPro" id="IPR016181">
    <property type="entry name" value="Acyl_CoA_acyltransferase"/>
</dbReference>
<sequence length="157" mass="18312">MRIEYGTPRDIEVWMALVKEVRWNFPGLETQEKLDEHRDTVLKFMDKQQAICVKEGNQIVGVMLFSKKHNMICCLAVSPDHRRRGAASMLMEEALRHLDRTKEISVSTFRAEDEKGPAPRAFYEKFGFIADALIEEMGYPSQKYILYPVGSERRERK</sequence>
<dbReference type="CDD" id="cd04301">
    <property type="entry name" value="NAT_SF"/>
    <property type="match status" value="1"/>
</dbReference>
<accession>A0A9D1ANB7</accession>
<dbReference type="Gene3D" id="3.40.630.30">
    <property type="match status" value="1"/>
</dbReference>
<dbReference type="EMBL" id="DVGZ01000098">
    <property type="protein sequence ID" value="HIR47772.1"/>
    <property type="molecule type" value="Genomic_DNA"/>
</dbReference>
<dbReference type="InterPro" id="IPR000182">
    <property type="entry name" value="GNAT_dom"/>
</dbReference>
<dbReference type="Proteomes" id="UP000824242">
    <property type="component" value="Unassembled WGS sequence"/>
</dbReference>
<reference evidence="2" key="2">
    <citation type="journal article" date="2021" name="PeerJ">
        <title>Extensive microbial diversity within the chicken gut microbiome revealed by metagenomics and culture.</title>
        <authorList>
            <person name="Gilroy R."/>
            <person name="Ravi A."/>
            <person name="Getino M."/>
            <person name="Pursley I."/>
            <person name="Horton D.L."/>
            <person name="Alikhan N.F."/>
            <person name="Baker D."/>
            <person name="Gharbi K."/>
            <person name="Hall N."/>
            <person name="Watson M."/>
            <person name="Adriaenssens E.M."/>
            <person name="Foster-Nyarko E."/>
            <person name="Jarju S."/>
            <person name="Secka A."/>
            <person name="Antonio M."/>
            <person name="Oren A."/>
            <person name="Chaudhuri R.R."/>
            <person name="La Ragione R."/>
            <person name="Hildebrand F."/>
            <person name="Pallen M.J."/>
        </authorList>
    </citation>
    <scope>NUCLEOTIDE SEQUENCE</scope>
    <source>
        <strain evidence="2">ChiSxjej1B13-7958</strain>
    </source>
</reference>